<accession>A0A6M2DRM3</accession>
<evidence type="ECO:0000313" key="2">
    <source>
        <dbReference type="EMBL" id="NOV47387.1"/>
    </source>
</evidence>
<sequence length="279" mass="31611">MSRRLPRRTRVYDCNYDKGESYYRPALDRLDRKFTGGLNKPFEERASSLTNAADDAFKRRADLFSDTDFPRRRANAAADAFDEAVDKAFDYKGGIVSKGARRPMSVSFDTDQDFADEVNSSLSKMRLAKKKLTLDDEEPILRPRTRFTDLDDSVDATQSSVVARKRVIKMTATVDSAKETATSATDLRSGAKWTALRASDDEGSAASIRARQSKALLADIESDLAEAAERQAHREKRLAGLRKMLADNRQEDEEYEKLIRRGERVRNEMVTDEKKMLAY</sequence>
<proteinExistence type="predicted"/>
<evidence type="ECO:0000256" key="1">
    <source>
        <dbReference type="SAM" id="Coils"/>
    </source>
</evidence>
<dbReference type="AlphaFoldDB" id="A0A6M2DRM3"/>
<feature type="coiled-coil region" evidence="1">
    <location>
        <begin position="210"/>
        <end position="268"/>
    </location>
</feature>
<keyword evidence="1" id="KW-0175">Coiled coil</keyword>
<reference evidence="2" key="1">
    <citation type="submission" date="2020-03" db="EMBL/GenBank/DDBJ databases">
        <title>Transcriptomic Profiling of the Digestive Tract of the Rat Flea, Xenopsylla cheopis, Following Blood Feeding and Infection with Yersinia pestis.</title>
        <authorList>
            <person name="Bland D.M."/>
            <person name="Martens C.A."/>
            <person name="Virtaneva K."/>
            <person name="Kanakabandi K."/>
            <person name="Long D."/>
            <person name="Rosenke R."/>
            <person name="Saturday G.A."/>
            <person name="Hoyt F.H."/>
            <person name="Bruno D.P."/>
            <person name="Ribeiro J.M.C."/>
            <person name="Hinnebusch J."/>
        </authorList>
    </citation>
    <scope>NUCLEOTIDE SEQUENCE</scope>
</reference>
<protein>
    <submittedName>
        <fullName evidence="2">Uncharacterized protein</fullName>
    </submittedName>
</protein>
<dbReference type="EMBL" id="GIIL01003661">
    <property type="protein sequence ID" value="NOV47387.1"/>
    <property type="molecule type" value="Transcribed_RNA"/>
</dbReference>
<name>A0A6M2DRM3_XENCH</name>
<organism evidence="2">
    <name type="scientific">Xenopsylla cheopis</name>
    <name type="common">Oriental rat flea</name>
    <name type="synonym">Pulex cheopis</name>
    <dbReference type="NCBI Taxonomy" id="163159"/>
    <lineage>
        <taxon>Eukaryota</taxon>
        <taxon>Metazoa</taxon>
        <taxon>Ecdysozoa</taxon>
        <taxon>Arthropoda</taxon>
        <taxon>Hexapoda</taxon>
        <taxon>Insecta</taxon>
        <taxon>Pterygota</taxon>
        <taxon>Neoptera</taxon>
        <taxon>Endopterygota</taxon>
        <taxon>Siphonaptera</taxon>
        <taxon>Pulicidae</taxon>
        <taxon>Xenopsyllinae</taxon>
        <taxon>Xenopsylla</taxon>
    </lineage>
</organism>